<sequence length="137" mass="13984">MPGPDVGGLPAPVAEPAGGGLTARPPTGAAGTPARPALVKAGPGRATDGAGASGAPEAGDAAVYGETLRMSSSAKAFLEGGPDDLTDRVVPITPPGIELKIPFRGGYEHFKATSRHQETPEGRLAVYQWWERTEIAE</sequence>
<dbReference type="Pfam" id="PF19450">
    <property type="entry name" value="DUF5988"/>
    <property type="match status" value="1"/>
</dbReference>
<evidence type="ECO:0000256" key="1">
    <source>
        <dbReference type="SAM" id="MobiDB-lite"/>
    </source>
</evidence>
<keyword evidence="3" id="KW-1185">Reference proteome</keyword>
<feature type="compositionally biased region" description="Low complexity" evidence="1">
    <location>
        <begin position="22"/>
        <end position="38"/>
    </location>
</feature>
<reference evidence="3" key="1">
    <citation type="journal article" date="2019" name="Int. J. Syst. Evol. Microbiol.">
        <title>The Global Catalogue of Microorganisms (GCM) 10K type strain sequencing project: providing services to taxonomists for standard genome sequencing and annotation.</title>
        <authorList>
            <consortium name="The Broad Institute Genomics Platform"/>
            <consortium name="The Broad Institute Genome Sequencing Center for Infectious Disease"/>
            <person name="Wu L."/>
            <person name="Ma J."/>
        </authorList>
    </citation>
    <scope>NUCLEOTIDE SEQUENCE [LARGE SCALE GENOMIC DNA]</scope>
    <source>
        <strain evidence="3">JCM 10649</strain>
    </source>
</reference>
<gene>
    <name evidence="2" type="ORF">GCM10009544_50330</name>
</gene>
<dbReference type="InterPro" id="IPR046030">
    <property type="entry name" value="DUF5988"/>
</dbReference>
<protein>
    <submittedName>
        <fullName evidence="2">Uncharacterized protein</fullName>
    </submittedName>
</protein>
<proteinExistence type="predicted"/>
<evidence type="ECO:0000313" key="2">
    <source>
        <dbReference type="EMBL" id="GAA0482313.1"/>
    </source>
</evidence>
<comment type="caution">
    <text evidence="2">The sequence shown here is derived from an EMBL/GenBank/DDBJ whole genome shotgun (WGS) entry which is preliminary data.</text>
</comment>
<feature type="region of interest" description="Disordered" evidence="1">
    <location>
        <begin position="1"/>
        <end position="58"/>
    </location>
</feature>
<name>A0ABP3KLI9_9ACTN</name>
<organism evidence="2 3">
    <name type="scientific">Streptomyces stramineus</name>
    <dbReference type="NCBI Taxonomy" id="173861"/>
    <lineage>
        <taxon>Bacteria</taxon>
        <taxon>Bacillati</taxon>
        <taxon>Actinomycetota</taxon>
        <taxon>Actinomycetes</taxon>
        <taxon>Kitasatosporales</taxon>
        <taxon>Streptomycetaceae</taxon>
        <taxon>Streptomyces</taxon>
    </lineage>
</organism>
<dbReference type="EMBL" id="BAAAHB010000075">
    <property type="protein sequence ID" value="GAA0482313.1"/>
    <property type="molecule type" value="Genomic_DNA"/>
</dbReference>
<accession>A0ABP3KLI9</accession>
<dbReference type="Proteomes" id="UP001499895">
    <property type="component" value="Unassembled WGS sequence"/>
</dbReference>
<evidence type="ECO:0000313" key="3">
    <source>
        <dbReference type="Proteomes" id="UP001499895"/>
    </source>
</evidence>